<dbReference type="Pfam" id="PF00085">
    <property type="entry name" value="Thioredoxin"/>
    <property type="match status" value="1"/>
</dbReference>
<dbReference type="InterPro" id="IPR017937">
    <property type="entry name" value="Thioredoxin_CS"/>
</dbReference>
<dbReference type="EMBL" id="JBHTJW010000003">
    <property type="protein sequence ID" value="MFD0930495.1"/>
    <property type="molecule type" value="Genomic_DNA"/>
</dbReference>
<dbReference type="InterPro" id="IPR013766">
    <property type="entry name" value="Thioredoxin_domain"/>
</dbReference>
<evidence type="ECO:0000256" key="1">
    <source>
        <dbReference type="ARBA" id="ARBA00023157"/>
    </source>
</evidence>
<evidence type="ECO:0000259" key="3">
    <source>
        <dbReference type="PROSITE" id="PS51352"/>
    </source>
</evidence>
<keyword evidence="1" id="KW-1015">Disulfide bond</keyword>
<accession>A0ABW3GLB4</accession>
<dbReference type="CDD" id="cd02947">
    <property type="entry name" value="TRX_family"/>
    <property type="match status" value="1"/>
</dbReference>
<keyword evidence="2" id="KW-0676">Redox-active center</keyword>
<dbReference type="RefSeq" id="WP_379077061.1">
    <property type="nucleotide sequence ID" value="NZ_JBHTJW010000003.1"/>
</dbReference>
<proteinExistence type="predicted"/>
<dbReference type="Proteomes" id="UP001597106">
    <property type="component" value="Unassembled WGS sequence"/>
</dbReference>
<organism evidence="4 5">
    <name type="scientific">Methylophilus glucosoxydans</name>
    <dbReference type="NCBI Taxonomy" id="752553"/>
    <lineage>
        <taxon>Bacteria</taxon>
        <taxon>Pseudomonadati</taxon>
        <taxon>Pseudomonadota</taxon>
        <taxon>Betaproteobacteria</taxon>
        <taxon>Nitrosomonadales</taxon>
        <taxon>Methylophilaceae</taxon>
        <taxon>Methylophilus</taxon>
    </lineage>
</organism>
<gene>
    <name evidence="4" type="ORF">ACFQ1T_11985</name>
</gene>
<evidence type="ECO:0000313" key="5">
    <source>
        <dbReference type="Proteomes" id="UP001597106"/>
    </source>
</evidence>
<feature type="domain" description="Thioredoxin" evidence="3">
    <location>
        <begin position="4"/>
        <end position="125"/>
    </location>
</feature>
<dbReference type="InterPro" id="IPR036249">
    <property type="entry name" value="Thioredoxin-like_sf"/>
</dbReference>
<dbReference type="PANTHER" id="PTHR46115">
    <property type="entry name" value="THIOREDOXIN-LIKE PROTEIN 1"/>
    <property type="match status" value="1"/>
</dbReference>
<evidence type="ECO:0000313" key="4">
    <source>
        <dbReference type="EMBL" id="MFD0930495.1"/>
    </source>
</evidence>
<reference evidence="5" key="1">
    <citation type="journal article" date="2019" name="Int. J. Syst. Evol. Microbiol.">
        <title>The Global Catalogue of Microorganisms (GCM) 10K type strain sequencing project: providing services to taxonomists for standard genome sequencing and annotation.</title>
        <authorList>
            <consortium name="The Broad Institute Genomics Platform"/>
            <consortium name="The Broad Institute Genome Sequencing Center for Infectious Disease"/>
            <person name="Wu L."/>
            <person name="Ma J."/>
        </authorList>
    </citation>
    <scope>NUCLEOTIDE SEQUENCE [LARGE SCALE GENOMIC DNA]</scope>
    <source>
        <strain evidence="5">CCUG 59685</strain>
    </source>
</reference>
<name>A0ABW3GLB4_9PROT</name>
<dbReference type="PROSITE" id="PS51352">
    <property type="entry name" value="THIOREDOXIN_2"/>
    <property type="match status" value="1"/>
</dbReference>
<comment type="caution">
    <text evidence="4">The sequence shown here is derived from an EMBL/GenBank/DDBJ whole genome shotgun (WGS) entry which is preliminary data.</text>
</comment>
<protein>
    <submittedName>
        <fullName evidence="4">Thioredoxin family protein</fullName>
    </submittedName>
</protein>
<evidence type="ECO:0000256" key="2">
    <source>
        <dbReference type="ARBA" id="ARBA00023284"/>
    </source>
</evidence>
<keyword evidence="5" id="KW-1185">Reference proteome</keyword>
<dbReference type="Gene3D" id="3.40.30.10">
    <property type="entry name" value="Glutaredoxin"/>
    <property type="match status" value="1"/>
</dbReference>
<dbReference type="PROSITE" id="PS00194">
    <property type="entry name" value="THIOREDOXIN_1"/>
    <property type="match status" value="1"/>
</dbReference>
<sequence>MQTTSPSDPQSNLASTQTAAVVQTLASQAQFNAWVQAHPLAVVLFTAEWCEPCQTFAPVLAAVAAQHPQVAFAVADVDVATDLVANFQVTQVPALMAVRDRVIIDMVRGAMQAHELQHHLQMWQALDMRAINAHFSQQSASAIA</sequence>
<dbReference type="SUPFAM" id="SSF52833">
    <property type="entry name" value="Thioredoxin-like"/>
    <property type="match status" value="1"/>
</dbReference>